<dbReference type="EMBL" id="SMZO01000014">
    <property type="protein sequence ID" value="TDL89068.1"/>
    <property type="molecule type" value="Genomic_DNA"/>
</dbReference>
<feature type="transmembrane region" description="Helical" evidence="1">
    <location>
        <begin position="67"/>
        <end position="87"/>
    </location>
</feature>
<evidence type="ECO:0000313" key="3">
    <source>
        <dbReference type="Proteomes" id="UP000294562"/>
    </source>
</evidence>
<evidence type="ECO:0000256" key="1">
    <source>
        <dbReference type="SAM" id="Phobius"/>
    </source>
</evidence>
<dbReference type="OrthoDB" id="9934611at2"/>
<keyword evidence="1" id="KW-0472">Membrane</keyword>
<evidence type="ECO:0000313" key="2">
    <source>
        <dbReference type="EMBL" id="TDL89068.1"/>
    </source>
</evidence>
<keyword evidence="1" id="KW-1133">Transmembrane helix</keyword>
<proteinExistence type="predicted"/>
<sequence>MSAKPAKHMRTPPKGQATRRFVSGDNEEWEEAQTRGGPVAIVVLGFGFLAGFCILSLLFGYSAVASLLIGWAGSLTCVILAVCYGAWREHVAAQLGQSEPAMYSSDDVFTVWDADLSADQQHSATVSKWDDDLIIDAVPVDKRRA</sequence>
<dbReference type="AlphaFoldDB" id="A0A4R6B1I6"/>
<dbReference type="RefSeq" id="WP_133342431.1">
    <property type="nucleotide sequence ID" value="NZ_SMZO01000014.1"/>
</dbReference>
<reference evidence="2 3" key="1">
    <citation type="submission" date="2019-03" db="EMBL/GenBank/DDBJ databases">
        <title>Rhodobacteraceae bacterium SM1902, a new member of the family Rhodobacteraceae isolated from Yantai.</title>
        <authorList>
            <person name="Sun Y."/>
        </authorList>
    </citation>
    <scope>NUCLEOTIDE SEQUENCE [LARGE SCALE GENOMIC DNA]</scope>
    <source>
        <strain evidence="2 3">SM1902</strain>
    </source>
</reference>
<keyword evidence="1" id="KW-0812">Transmembrane</keyword>
<name>A0A4R6B1I6_9RHOB</name>
<protein>
    <submittedName>
        <fullName evidence="2">Uncharacterized protein</fullName>
    </submittedName>
</protein>
<dbReference type="Proteomes" id="UP000294562">
    <property type="component" value="Unassembled WGS sequence"/>
</dbReference>
<keyword evidence="3" id="KW-1185">Reference proteome</keyword>
<organism evidence="2 3">
    <name type="scientific">Meridianimarinicoccus aquatilis</name>
    <dbReference type="NCBI Taxonomy" id="2552766"/>
    <lineage>
        <taxon>Bacteria</taxon>
        <taxon>Pseudomonadati</taxon>
        <taxon>Pseudomonadota</taxon>
        <taxon>Alphaproteobacteria</taxon>
        <taxon>Rhodobacterales</taxon>
        <taxon>Paracoccaceae</taxon>
        <taxon>Meridianimarinicoccus</taxon>
    </lineage>
</organism>
<comment type="caution">
    <text evidence="2">The sequence shown here is derived from an EMBL/GenBank/DDBJ whole genome shotgun (WGS) entry which is preliminary data.</text>
</comment>
<accession>A0A4R6B1I6</accession>
<feature type="transmembrane region" description="Helical" evidence="1">
    <location>
        <begin position="39"/>
        <end position="61"/>
    </location>
</feature>
<gene>
    <name evidence="2" type="ORF">E2L05_08170</name>
</gene>